<evidence type="ECO:0000313" key="2">
    <source>
        <dbReference type="EMBL" id="MCX2720906.1"/>
    </source>
</evidence>
<evidence type="ECO:0000313" key="3">
    <source>
        <dbReference type="Proteomes" id="UP001300261"/>
    </source>
</evidence>
<proteinExistence type="predicted"/>
<evidence type="ECO:0000256" key="1">
    <source>
        <dbReference type="SAM" id="SignalP"/>
    </source>
</evidence>
<dbReference type="EMBL" id="JAPEVI010000001">
    <property type="protein sequence ID" value="MCX2720906.1"/>
    <property type="molecule type" value="Genomic_DNA"/>
</dbReference>
<comment type="caution">
    <text evidence="2">The sequence shown here is derived from an EMBL/GenBank/DDBJ whole genome shotgun (WGS) entry which is preliminary data.</text>
</comment>
<dbReference type="Gene3D" id="1.10.1130.10">
    <property type="entry name" value="Flavocytochrome C3, Chain A"/>
    <property type="match status" value="1"/>
</dbReference>
<reference evidence="2 3" key="1">
    <citation type="journal article" date="2016" name="Int. J. Syst. Evol. Microbiol.">
        <title>Labrenzia salina sp. nov., isolated from the rhizosphere of the halophyte Arthrocnemum macrostachyum.</title>
        <authorList>
            <person name="Camacho M."/>
            <person name="Redondo-Gomez S."/>
            <person name="Rodriguez-Llorente I."/>
            <person name="Rohde M."/>
            <person name="Sproer C."/>
            <person name="Schumann P."/>
            <person name="Klenk H.P."/>
            <person name="Montero-Calasanz M.D.C."/>
        </authorList>
    </citation>
    <scope>NUCLEOTIDE SEQUENCE [LARGE SCALE GENOMIC DNA]</scope>
    <source>
        <strain evidence="2 3">DSM 29163</strain>
    </source>
</reference>
<keyword evidence="3" id="KW-1185">Reference proteome</keyword>
<accession>A0ABT3QVF6</accession>
<organism evidence="2 3">
    <name type="scientific">Roseibium salinum</name>
    <dbReference type="NCBI Taxonomy" id="1604349"/>
    <lineage>
        <taxon>Bacteria</taxon>
        <taxon>Pseudomonadati</taxon>
        <taxon>Pseudomonadota</taxon>
        <taxon>Alphaproteobacteria</taxon>
        <taxon>Hyphomicrobiales</taxon>
        <taxon>Stappiaceae</taxon>
        <taxon>Roseibium</taxon>
    </lineage>
</organism>
<dbReference type="RefSeq" id="WP_265960603.1">
    <property type="nucleotide sequence ID" value="NZ_JAPEVI010000001.1"/>
</dbReference>
<keyword evidence="1" id="KW-0732">Signal</keyword>
<dbReference type="SUPFAM" id="SSF48695">
    <property type="entry name" value="Multiheme cytochromes"/>
    <property type="match status" value="1"/>
</dbReference>
<feature type="chain" id="PRO_5045368876" description="Cytochrome P460" evidence="1">
    <location>
        <begin position="20"/>
        <end position="995"/>
    </location>
</feature>
<sequence>MFRSCAAAFLILFSVNAVSAPSGTSDLPLPSELPLLDYEAKLYPFVAKRTFAKEGWKRDKRWRDTGPFLLDTNYGTHPAVRIYYSPGLIDWLEGGRKGKVPDGAMIVKEMVSPPAARYVEYQSMLEVLHPEDPAKVESELLAFLYTIGGLNWTVMVKDSSVSHGGWFFASVEPSAEIDSFEPPFSPASGQAGIGTCMRCHASAENQLTFSSLDNIEGYDGEPLIFRVDESWRDMKSFPPGPFNLPAVQRPAAGASEATLVEDFFHNDDALERSNATAAPSPTAINPDFARTFPPVDGIAVQADKVQTLPSQWLDHVPSRPDGPQHFLTSDNCVGCHGGLGGPPSGNTMFLQTGPNYGDGYNISEYGEWRWSPMGLAGRDPIFFAQLESEFALLEKAGAGDLSGDLGTTCLSCHGAMGQRQLQIDAQAKPDAGLNANEFKVEYTLLHAPLTEAEKKQQTADGTYPYHTYGNLAREGISCAVCHHIAPPQRAEGQPDYNTLDTFLMNGTTGVFRLNEADKLVGPYKDVRKVPMQNSMGITPVHDDYIKDSEMCGTCHTINLPNVDANLKVPLEGYTAADQEVFNQAASNAAAYLKSEYGVTYSESLTKFQHSVEQATYLEWQNSSFSAKATGRTCQNCHMKSDFKSVDGSLNVPSITTQIASIQDNTLPDVANRLPSEDLDVPFREDYRRHNYVGLNVFLVEMLRQFSAEMGMSKTDPMTYATNGAQLAIDTMALQAAEETADVTLDLAKGYDGLVARVRVSNKTGHRLPSGVGFRRAFLEVRATDTDGTVLWCSGCTNGAGVIVDGTGTPLKTEFLDVVTARADTALFQPHHSVITDQKQVQIYEELTLNAAGEFTTSFVHRVSHPKDNRLTPHGFLSPGTPEFQARFGDSKVTEAFMKATVPEGAAARDPDFVAGSDSLEYRIALPAGIDPAKVTVTATLYSQAIPPYYLKQRFELAPDGPATRRLYYLASRLKTEGTLIEDWKLKTASASGALQ</sequence>
<feature type="signal peptide" evidence="1">
    <location>
        <begin position="1"/>
        <end position="19"/>
    </location>
</feature>
<gene>
    <name evidence="2" type="ORF">ON753_00570</name>
</gene>
<protein>
    <recommendedName>
        <fullName evidence="4">Cytochrome P460</fullName>
    </recommendedName>
</protein>
<evidence type="ECO:0008006" key="4">
    <source>
        <dbReference type="Google" id="ProtNLM"/>
    </source>
</evidence>
<dbReference type="Proteomes" id="UP001300261">
    <property type="component" value="Unassembled WGS sequence"/>
</dbReference>
<dbReference type="InterPro" id="IPR036280">
    <property type="entry name" value="Multihaem_cyt_sf"/>
</dbReference>
<dbReference type="Gene3D" id="3.50.70.20">
    <property type="entry name" value="Cytochrome P460"/>
    <property type="match status" value="1"/>
</dbReference>
<name>A0ABT3QVF6_9HYPH</name>
<dbReference type="InterPro" id="IPR038142">
    <property type="entry name" value="Cytochrome_P460_sp"/>
</dbReference>